<feature type="region of interest" description="Disordered" evidence="1">
    <location>
        <begin position="29"/>
        <end position="86"/>
    </location>
</feature>
<accession>A0A4P9XSU3</accession>
<dbReference type="Proteomes" id="UP000271241">
    <property type="component" value="Unassembled WGS sequence"/>
</dbReference>
<protein>
    <submittedName>
        <fullName evidence="2">U3-containing 90S pre-ribosomal complex subunit-domain containing protein</fullName>
    </submittedName>
</protein>
<dbReference type="PANTHER" id="PTHR24030">
    <property type="entry name" value="PROTEIN CMSS1"/>
    <property type="match status" value="1"/>
</dbReference>
<feature type="compositionally biased region" description="Acidic residues" evidence="1">
    <location>
        <begin position="32"/>
        <end position="42"/>
    </location>
</feature>
<keyword evidence="3" id="KW-1185">Reference proteome</keyword>
<dbReference type="AlphaFoldDB" id="A0A4P9XSU3"/>
<dbReference type="STRING" id="78915.A0A4P9XSU3"/>
<evidence type="ECO:0000313" key="3">
    <source>
        <dbReference type="Proteomes" id="UP000271241"/>
    </source>
</evidence>
<dbReference type="GO" id="GO:0005634">
    <property type="term" value="C:nucleus"/>
    <property type="evidence" value="ECO:0007669"/>
    <property type="project" value="TreeGrafter"/>
</dbReference>
<organism evidence="2 3">
    <name type="scientific">Thamnocephalis sphaerospora</name>
    <dbReference type="NCBI Taxonomy" id="78915"/>
    <lineage>
        <taxon>Eukaryota</taxon>
        <taxon>Fungi</taxon>
        <taxon>Fungi incertae sedis</taxon>
        <taxon>Zoopagomycota</taxon>
        <taxon>Zoopagomycotina</taxon>
        <taxon>Zoopagomycetes</taxon>
        <taxon>Zoopagales</taxon>
        <taxon>Sigmoideomycetaceae</taxon>
        <taxon>Thamnocephalis</taxon>
    </lineage>
</organism>
<dbReference type="PANTHER" id="PTHR24030:SF0">
    <property type="entry name" value="PROTEIN CMSS1"/>
    <property type="match status" value="1"/>
</dbReference>
<dbReference type="Pfam" id="PF14617">
    <property type="entry name" value="CMS1"/>
    <property type="match status" value="1"/>
</dbReference>
<reference evidence="3" key="1">
    <citation type="journal article" date="2018" name="Nat. Microbiol.">
        <title>Leveraging single-cell genomics to expand the fungal tree of life.</title>
        <authorList>
            <person name="Ahrendt S.R."/>
            <person name="Quandt C.A."/>
            <person name="Ciobanu D."/>
            <person name="Clum A."/>
            <person name="Salamov A."/>
            <person name="Andreopoulos B."/>
            <person name="Cheng J.F."/>
            <person name="Woyke T."/>
            <person name="Pelin A."/>
            <person name="Henrissat B."/>
            <person name="Reynolds N.K."/>
            <person name="Benny G.L."/>
            <person name="Smith M.E."/>
            <person name="James T.Y."/>
            <person name="Grigoriev I.V."/>
        </authorList>
    </citation>
    <scope>NUCLEOTIDE SEQUENCE [LARGE SCALE GENOMIC DNA]</scope>
    <source>
        <strain evidence="3">RSA 1356</strain>
    </source>
</reference>
<name>A0A4P9XSU3_9FUNG</name>
<sequence length="290" mass="32005">MSNAARQSKLADDLEDDFIPDDDFTGWASDVADSDFGNDSDDVVSGVKRRADTFDAAPSGPDRAARTQKRRKRGRRGLLERGEETPATARAQADYLLRCLREAKRGISALELDEAAFRPEHFVDTTAFDGEHHTVALEPFLQAIAPTLFHTCAKTPVKGRSEPRGSPLMLVVSSSGIRCTDVIRSLEQVHSKCRVAKLFAKHFKVPEQVEHLKRNICRAAAGTPNRLAKLADDETALHVGRLELVVLDRHRDAKQRSMFDIPEVRADLVAMLDGAIGARVRSGQAKLVVF</sequence>
<proteinExistence type="predicted"/>
<dbReference type="EMBL" id="KZ992531">
    <property type="protein sequence ID" value="RKP09218.1"/>
    <property type="molecule type" value="Genomic_DNA"/>
</dbReference>
<dbReference type="InterPro" id="IPR032704">
    <property type="entry name" value="Cms1"/>
</dbReference>
<dbReference type="GO" id="GO:0030686">
    <property type="term" value="C:90S preribosome"/>
    <property type="evidence" value="ECO:0007669"/>
    <property type="project" value="TreeGrafter"/>
</dbReference>
<evidence type="ECO:0000313" key="2">
    <source>
        <dbReference type="EMBL" id="RKP09218.1"/>
    </source>
</evidence>
<dbReference type="OrthoDB" id="1929311at2759"/>
<evidence type="ECO:0000256" key="1">
    <source>
        <dbReference type="SAM" id="MobiDB-lite"/>
    </source>
</evidence>
<feature type="compositionally biased region" description="Basic residues" evidence="1">
    <location>
        <begin position="66"/>
        <end position="76"/>
    </location>
</feature>
<gene>
    <name evidence="2" type="ORF">THASP1DRAFT_22917</name>
</gene>